<name>A0A2P7YFZ2_9PEZI</name>
<comment type="caution">
    <text evidence="2">The sequence shown here is derived from an EMBL/GenBank/DDBJ whole genome shotgun (WGS) entry which is preliminary data.</text>
</comment>
<evidence type="ECO:0000259" key="1">
    <source>
        <dbReference type="Pfam" id="PF24864"/>
    </source>
</evidence>
<dbReference type="AlphaFoldDB" id="A0A2P7YFZ2"/>
<dbReference type="EMBL" id="NHZQ01000445">
    <property type="protein sequence ID" value="PSK34872.1"/>
    <property type="molecule type" value="Genomic_DNA"/>
</dbReference>
<sequence>MDSSIYSLEQRPRQEYKASTSLWGLPKEIREMIFLFTCEHSDPDHISQNDNWIPLYHFKTRGIFTWTSILNFKDEVRSRRSLLALMQTCSKVYREVRPLLYRNTWGDFEELQGPKRLRELTTHATPNWMTGLSMTIDVNPQLVTYFTTLMDKLEWGAHIRFLDLGFAYPDWTRGYLCHDVKEAYWYGDTEVATSRDEELAVILRSVLDLWPKVEVHERVAVGFCSGVEDMTKKWNDIFWDAEDLRIKNSPAYKYKEQTRREAADEREEKTGGLSCWHHYDYWSNWDNMVT</sequence>
<organism evidence="2 3">
    <name type="scientific">Elsinoe australis</name>
    <dbReference type="NCBI Taxonomy" id="40998"/>
    <lineage>
        <taxon>Eukaryota</taxon>
        <taxon>Fungi</taxon>
        <taxon>Dikarya</taxon>
        <taxon>Ascomycota</taxon>
        <taxon>Pezizomycotina</taxon>
        <taxon>Dothideomycetes</taxon>
        <taxon>Dothideomycetidae</taxon>
        <taxon>Myriangiales</taxon>
        <taxon>Elsinoaceae</taxon>
        <taxon>Elsinoe</taxon>
    </lineage>
</organism>
<proteinExistence type="predicted"/>
<evidence type="ECO:0000313" key="3">
    <source>
        <dbReference type="Proteomes" id="UP000243723"/>
    </source>
</evidence>
<evidence type="ECO:0000313" key="2">
    <source>
        <dbReference type="EMBL" id="PSK34872.1"/>
    </source>
</evidence>
<keyword evidence="3" id="KW-1185">Reference proteome</keyword>
<protein>
    <recommendedName>
        <fullName evidence="1">DUF7730 domain-containing protein</fullName>
    </recommendedName>
</protein>
<accession>A0A2P7YFZ2</accession>
<dbReference type="InterPro" id="IPR056632">
    <property type="entry name" value="DUF7730"/>
</dbReference>
<gene>
    <name evidence="2" type="ORF">B9Z65_1455</name>
</gene>
<reference evidence="2 3" key="1">
    <citation type="submission" date="2017-05" db="EMBL/GenBank/DDBJ databases">
        <title>Draft genome sequence of Elsinoe australis.</title>
        <authorList>
            <person name="Cheng Q."/>
        </authorList>
    </citation>
    <scope>NUCLEOTIDE SEQUENCE [LARGE SCALE GENOMIC DNA]</scope>
    <source>
        <strain evidence="2 3">NL1</strain>
    </source>
</reference>
<dbReference type="Proteomes" id="UP000243723">
    <property type="component" value="Unassembled WGS sequence"/>
</dbReference>
<feature type="domain" description="DUF7730" evidence="1">
    <location>
        <begin position="19"/>
        <end position="135"/>
    </location>
</feature>
<dbReference type="Pfam" id="PF24864">
    <property type="entry name" value="DUF7730"/>
    <property type="match status" value="1"/>
</dbReference>